<feature type="transmembrane region" description="Helical" evidence="1">
    <location>
        <begin position="6"/>
        <end position="24"/>
    </location>
</feature>
<dbReference type="RefSeq" id="WP_231485609.1">
    <property type="nucleotide sequence ID" value="NZ_BAAAZO010000014.1"/>
</dbReference>
<keyword evidence="1" id="KW-0472">Membrane</keyword>
<proteinExistence type="predicted"/>
<evidence type="ECO:0000256" key="1">
    <source>
        <dbReference type="SAM" id="Phobius"/>
    </source>
</evidence>
<feature type="transmembrane region" description="Helical" evidence="1">
    <location>
        <begin position="89"/>
        <end position="112"/>
    </location>
</feature>
<feature type="transmembrane region" description="Helical" evidence="1">
    <location>
        <begin position="132"/>
        <end position="154"/>
    </location>
</feature>
<protein>
    <submittedName>
        <fullName evidence="2">Uncharacterized protein</fullName>
    </submittedName>
</protein>
<gene>
    <name evidence="2" type="ORF">GCM10022223_69140</name>
</gene>
<name>A0ABP7ATA3_9ACTN</name>
<sequence length="157" mass="16160">MDIALIFLILCTAGYAAVIALLLAHRRDHRQPLLTGGITLVVVAASFFAAVGLAHLSLLAMTALIAAATAGGAYGVLRGDLGHRRASVAAVIVMLVTTAASVLVSYLAPMALVATASTYLLVRVWISTRQALMIMSAAFGGLLGMAGTVFYIGVSNM</sequence>
<reference evidence="3" key="1">
    <citation type="journal article" date="2019" name="Int. J. Syst. Evol. Microbiol.">
        <title>The Global Catalogue of Microorganisms (GCM) 10K type strain sequencing project: providing services to taxonomists for standard genome sequencing and annotation.</title>
        <authorList>
            <consortium name="The Broad Institute Genomics Platform"/>
            <consortium name="The Broad Institute Genome Sequencing Center for Infectious Disease"/>
            <person name="Wu L."/>
            <person name="Ma J."/>
        </authorList>
    </citation>
    <scope>NUCLEOTIDE SEQUENCE [LARGE SCALE GENOMIC DNA]</scope>
    <source>
        <strain evidence="3">JCM 16902</strain>
    </source>
</reference>
<keyword evidence="1" id="KW-1133">Transmembrane helix</keyword>
<comment type="caution">
    <text evidence="2">The sequence shown here is derived from an EMBL/GenBank/DDBJ whole genome shotgun (WGS) entry which is preliminary data.</text>
</comment>
<organism evidence="2 3">
    <name type="scientific">Kineosporia mesophila</name>
    <dbReference type="NCBI Taxonomy" id="566012"/>
    <lineage>
        <taxon>Bacteria</taxon>
        <taxon>Bacillati</taxon>
        <taxon>Actinomycetota</taxon>
        <taxon>Actinomycetes</taxon>
        <taxon>Kineosporiales</taxon>
        <taxon>Kineosporiaceae</taxon>
        <taxon>Kineosporia</taxon>
    </lineage>
</organism>
<dbReference type="EMBL" id="BAAAZO010000014">
    <property type="protein sequence ID" value="GAA3640111.1"/>
    <property type="molecule type" value="Genomic_DNA"/>
</dbReference>
<evidence type="ECO:0000313" key="2">
    <source>
        <dbReference type="EMBL" id="GAA3640111.1"/>
    </source>
</evidence>
<accession>A0ABP7ATA3</accession>
<keyword evidence="1" id="KW-0812">Transmembrane</keyword>
<feature type="transmembrane region" description="Helical" evidence="1">
    <location>
        <begin position="58"/>
        <end position="77"/>
    </location>
</feature>
<evidence type="ECO:0000313" key="3">
    <source>
        <dbReference type="Proteomes" id="UP001501074"/>
    </source>
</evidence>
<keyword evidence="3" id="KW-1185">Reference proteome</keyword>
<feature type="transmembrane region" description="Helical" evidence="1">
    <location>
        <begin position="33"/>
        <end position="52"/>
    </location>
</feature>
<dbReference type="Proteomes" id="UP001501074">
    <property type="component" value="Unassembled WGS sequence"/>
</dbReference>